<reference evidence="1" key="2">
    <citation type="journal article" date="2023" name="IMA Fungus">
        <title>Comparative genomic study of the Penicillium genus elucidates a diverse pangenome and 15 lateral gene transfer events.</title>
        <authorList>
            <person name="Petersen C."/>
            <person name="Sorensen T."/>
            <person name="Nielsen M.R."/>
            <person name="Sondergaard T.E."/>
            <person name="Sorensen J.L."/>
            <person name="Fitzpatrick D.A."/>
            <person name="Frisvad J.C."/>
            <person name="Nielsen K.L."/>
        </authorList>
    </citation>
    <scope>NUCLEOTIDE SEQUENCE</scope>
    <source>
        <strain evidence="1">IBT 17660</strain>
    </source>
</reference>
<dbReference type="AlphaFoldDB" id="A0A9W9WG55"/>
<gene>
    <name evidence="1" type="ORF">N7530_010822</name>
</gene>
<comment type="caution">
    <text evidence="1">The sequence shown here is derived from an EMBL/GenBank/DDBJ whole genome shotgun (WGS) entry which is preliminary data.</text>
</comment>
<protein>
    <submittedName>
        <fullName evidence="1">Uncharacterized protein</fullName>
    </submittedName>
</protein>
<evidence type="ECO:0000313" key="2">
    <source>
        <dbReference type="Proteomes" id="UP001147760"/>
    </source>
</evidence>
<sequence length="156" mass="17371">MAPENQNAGVAQWTPHQRLFAAGCNPGVAFNAKVVGYSVERNGSVKVIVEAKRSWQPVHEPAVSMQEATEVIAWLKCDTAVHNRVRCIISEDGLEMYITVASFDNTYLQWLRSKRAIGLPKDSFLRIARYGPWLINRAEEVAEFAAIVLAIMAAKK</sequence>
<dbReference type="Proteomes" id="UP001147760">
    <property type="component" value="Unassembled WGS sequence"/>
</dbReference>
<name>A0A9W9WG55_9EURO</name>
<reference evidence="1" key="1">
    <citation type="submission" date="2022-12" db="EMBL/GenBank/DDBJ databases">
        <authorList>
            <person name="Petersen C."/>
        </authorList>
    </citation>
    <scope>NUCLEOTIDE SEQUENCE</scope>
    <source>
        <strain evidence="1">IBT 17660</strain>
    </source>
</reference>
<organism evidence="1 2">
    <name type="scientific">Penicillium desertorum</name>
    <dbReference type="NCBI Taxonomy" id="1303715"/>
    <lineage>
        <taxon>Eukaryota</taxon>
        <taxon>Fungi</taxon>
        <taxon>Dikarya</taxon>
        <taxon>Ascomycota</taxon>
        <taxon>Pezizomycotina</taxon>
        <taxon>Eurotiomycetes</taxon>
        <taxon>Eurotiomycetidae</taxon>
        <taxon>Eurotiales</taxon>
        <taxon>Aspergillaceae</taxon>
        <taxon>Penicillium</taxon>
    </lineage>
</organism>
<dbReference type="OrthoDB" id="3508621at2759"/>
<proteinExistence type="predicted"/>
<accession>A0A9W9WG55</accession>
<dbReference type="EMBL" id="JAPWDO010000008">
    <property type="protein sequence ID" value="KAJ5458878.1"/>
    <property type="molecule type" value="Genomic_DNA"/>
</dbReference>
<evidence type="ECO:0000313" key="1">
    <source>
        <dbReference type="EMBL" id="KAJ5458878.1"/>
    </source>
</evidence>
<keyword evidence="2" id="KW-1185">Reference proteome</keyword>